<evidence type="ECO:0000313" key="3">
    <source>
        <dbReference type="Proteomes" id="UP000266118"/>
    </source>
</evidence>
<name>A0A386HRB9_9BACT</name>
<dbReference type="GO" id="GO:0046872">
    <property type="term" value="F:metal ion binding"/>
    <property type="evidence" value="ECO:0007669"/>
    <property type="project" value="InterPro"/>
</dbReference>
<dbReference type="SUPFAM" id="SSF55008">
    <property type="entry name" value="HMA, heavy metal-associated domain"/>
    <property type="match status" value="1"/>
</dbReference>
<dbReference type="Proteomes" id="UP000266118">
    <property type="component" value="Chromosome"/>
</dbReference>
<dbReference type="CDD" id="cd00371">
    <property type="entry name" value="HMA"/>
    <property type="match status" value="1"/>
</dbReference>
<dbReference type="EMBL" id="CP032489">
    <property type="protein sequence ID" value="AYD48395.1"/>
    <property type="molecule type" value="Genomic_DNA"/>
</dbReference>
<dbReference type="OrthoDB" id="677920at2"/>
<dbReference type="RefSeq" id="WP_119989092.1">
    <property type="nucleotide sequence ID" value="NZ_CP032489.1"/>
</dbReference>
<dbReference type="AlphaFoldDB" id="A0A386HRB9"/>
<proteinExistence type="predicted"/>
<dbReference type="KEGG" id="ark:D6B99_12770"/>
<gene>
    <name evidence="2" type="ORF">D6B99_12770</name>
</gene>
<keyword evidence="3" id="KW-1185">Reference proteome</keyword>
<accession>A0A386HRB9</accession>
<organism evidence="2 3">
    <name type="scientific">Arachidicoccus soli</name>
    <dbReference type="NCBI Taxonomy" id="2341117"/>
    <lineage>
        <taxon>Bacteria</taxon>
        <taxon>Pseudomonadati</taxon>
        <taxon>Bacteroidota</taxon>
        <taxon>Chitinophagia</taxon>
        <taxon>Chitinophagales</taxon>
        <taxon>Chitinophagaceae</taxon>
        <taxon>Arachidicoccus</taxon>
    </lineage>
</organism>
<dbReference type="Gene3D" id="3.30.70.100">
    <property type="match status" value="1"/>
</dbReference>
<dbReference type="InterPro" id="IPR006121">
    <property type="entry name" value="HMA_dom"/>
</dbReference>
<evidence type="ECO:0000259" key="1">
    <source>
        <dbReference type="PROSITE" id="PS50846"/>
    </source>
</evidence>
<reference evidence="2 3" key="1">
    <citation type="submission" date="2018-09" db="EMBL/GenBank/DDBJ databases">
        <title>Arachidicoccus sp. nov., a bacterium isolated from soil.</title>
        <authorList>
            <person name="Weon H.-Y."/>
            <person name="Kwon S.-W."/>
            <person name="Lee S.A."/>
        </authorList>
    </citation>
    <scope>NUCLEOTIDE SEQUENCE [LARGE SCALE GENOMIC DNA]</scope>
    <source>
        <strain evidence="2 3">KIS59-12</strain>
    </source>
</reference>
<dbReference type="PROSITE" id="PS50846">
    <property type="entry name" value="HMA_2"/>
    <property type="match status" value="1"/>
</dbReference>
<protein>
    <submittedName>
        <fullName evidence="2">Copper chaperone</fullName>
    </submittedName>
</protein>
<feature type="domain" description="HMA" evidence="1">
    <location>
        <begin position="5"/>
        <end position="71"/>
    </location>
</feature>
<dbReference type="Pfam" id="PF00403">
    <property type="entry name" value="HMA"/>
    <property type="match status" value="1"/>
</dbReference>
<sequence length="75" mass="8109">MDNNNPSFQFKTNINCEGCVAAVKPALDKIAGTNHWEVNTSNKDKILTVDSNGVTAKQIITTVQNAGYKIESISP</sequence>
<dbReference type="InterPro" id="IPR036163">
    <property type="entry name" value="HMA_dom_sf"/>
</dbReference>
<evidence type="ECO:0000313" key="2">
    <source>
        <dbReference type="EMBL" id="AYD48395.1"/>
    </source>
</evidence>